<proteinExistence type="predicted"/>
<protein>
    <submittedName>
        <fullName evidence="1">Uncharacterized protein</fullName>
    </submittedName>
</protein>
<reference evidence="1 2" key="1">
    <citation type="journal article" date="2018" name="J. Allergy Clin. Immunol.">
        <title>High-quality assembly of Dermatophagoides pteronyssinus genome and transcriptome reveals a wide range of novel allergens.</title>
        <authorList>
            <person name="Liu X.Y."/>
            <person name="Yang K.Y."/>
            <person name="Wang M.Q."/>
            <person name="Kwok J.S."/>
            <person name="Zeng X."/>
            <person name="Yang Z."/>
            <person name="Xiao X.J."/>
            <person name="Lau C.P."/>
            <person name="Li Y."/>
            <person name="Huang Z.M."/>
            <person name="Ba J.G."/>
            <person name="Yim A.K."/>
            <person name="Ouyang C.Y."/>
            <person name="Ngai S.M."/>
            <person name="Chan T.F."/>
            <person name="Leung E.L."/>
            <person name="Liu L."/>
            <person name="Liu Z.G."/>
            <person name="Tsui S.K."/>
        </authorList>
    </citation>
    <scope>NUCLEOTIDE SEQUENCE [LARGE SCALE GENOMIC DNA]</scope>
    <source>
        <strain evidence="1">Derp</strain>
    </source>
</reference>
<keyword evidence="2" id="KW-1185">Reference proteome</keyword>
<dbReference type="Proteomes" id="UP000887458">
    <property type="component" value="Unassembled WGS sequence"/>
</dbReference>
<evidence type="ECO:0000313" key="1">
    <source>
        <dbReference type="EMBL" id="KAH9426841.1"/>
    </source>
</evidence>
<accession>A0ABQ8JW60</accession>
<organism evidence="1 2">
    <name type="scientific">Dermatophagoides pteronyssinus</name>
    <name type="common">European house dust mite</name>
    <dbReference type="NCBI Taxonomy" id="6956"/>
    <lineage>
        <taxon>Eukaryota</taxon>
        <taxon>Metazoa</taxon>
        <taxon>Ecdysozoa</taxon>
        <taxon>Arthropoda</taxon>
        <taxon>Chelicerata</taxon>
        <taxon>Arachnida</taxon>
        <taxon>Acari</taxon>
        <taxon>Acariformes</taxon>
        <taxon>Sarcoptiformes</taxon>
        <taxon>Astigmata</taxon>
        <taxon>Psoroptidia</taxon>
        <taxon>Analgoidea</taxon>
        <taxon>Pyroglyphidae</taxon>
        <taxon>Dermatophagoidinae</taxon>
        <taxon>Dermatophagoides</taxon>
    </lineage>
</organism>
<dbReference type="EMBL" id="NJHN03000008">
    <property type="protein sequence ID" value="KAH9426841.1"/>
    <property type="molecule type" value="Genomic_DNA"/>
</dbReference>
<name>A0ABQ8JW60_DERPT</name>
<gene>
    <name evidence="1" type="ORF">DERP_002941</name>
</gene>
<evidence type="ECO:0000313" key="2">
    <source>
        <dbReference type="Proteomes" id="UP000887458"/>
    </source>
</evidence>
<sequence>MLHLSYRRQCRLFGSFNSVTFYGSCRLDKRNPDIYDQATNLVDGFLLNCTITNGCSNEFLLPFLDIPLVSDFFTPELITIIFESSRSSIAVVDDDELFKPISNDERLNFDDDNDDDLNYDYVNLCVIFVVGVICCSRSSTFKNANLSTTVDTTVVELLPLDFDELHK</sequence>
<reference evidence="1 2" key="2">
    <citation type="journal article" date="2022" name="Mol. Biol. Evol.">
        <title>Comparative Genomics Reveals Insights into the Divergent Evolution of Astigmatic Mites and Household Pest Adaptations.</title>
        <authorList>
            <person name="Xiong Q."/>
            <person name="Wan A.T."/>
            <person name="Liu X."/>
            <person name="Fung C.S."/>
            <person name="Xiao X."/>
            <person name="Malainual N."/>
            <person name="Hou J."/>
            <person name="Wang L."/>
            <person name="Wang M."/>
            <person name="Yang K.Y."/>
            <person name="Cui Y."/>
            <person name="Leung E.L."/>
            <person name="Nong W."/>
            <person name="Shin S.K."/>
            <person name="Au S.W."/>
            <person name="Jeong K.Y."/>
            <person name="Chew F.T."/>
            <person name="Hui J.H."/>
            <person name="Leung T.F."/>
            <person name="Tungtrongchitr A."/>
            <person name="Zhong N."/>
            <person name="Liu Z."/>
            <person name="Tsui S.K."/>
        </authorList>
    </citation>
    <scope>NUCLEOTIDE SEQUENCE [LARGE SCALE GENOMIC DNA]</scope>
    <source>
        <strain evidence="1">Derp</strain>
    </source>
</reference>
<comment type="caution">
    <text evidence="1">The sequence shown here is derived from an EMBL/GenBank/DDBJ whole genome shotgun (WGS) entry which is preliminary data.</text>
</comment>